<dbReference type="InterPro" id="IPR043153">
    <property type="entry name" value="DENN_C"/>
</dbReference>
<sequence>MTVAEGITTLLFPFQWQHVYVPILPASLLHFLDAPVPYLMGLQSKEGTDRSKLELPQEANLCFVDIDNHFIELPEEFPQFPNKVDFIQELSEVLLQFGIPPEGSLHCSESATKLKNLVLKDLVNDKKNGNISANNISMYELLKGNETIARLQALAKRTGVTVEKMDLSAPLGEKEKDVKLQCEEAELRDYQLNVQLREVFANRFTQMFADYEAFVIQTAQDMESWLTNREQMQNFDKASFLSDQPEPYLPFLSRFIETQMFATFIDNKIMSQWEEKDPLLRVFDSRIEKIRLYNVRAPTLRTSIYQKCSTLKEAAQSIEQRLMKMDHTAIHPHLLDMKIGQGKYEQGFFPKLQSDVLATGPTNNNRWVSRSATTQRRKDRLRQHSEHIGLDNDLREKYMQEARSLGKNLRQPKLSDLSPAVIAQTNCKFVEGLLKECRMKTKRMLVEKMGHEAVELGHGEANITGLEENTLIASLCDLLERIWSHGLQVKQGKSALWSHLIQFQDREEKQEHLAESPVALGPERRKSDSGIMLPTLRVSLIQDMRYLLYVLAHSDNFEIFMAFT</sequence>
<keyword evidence="4" id="KW-0472">Membrane</keyword>
<keyword evidence="9" id="KW-1185">Reference proteome</keyword>
<feature type="domain" description="RUN" evidence="7">
    <location>
        <begin position="466"/>
        <end position="564"/>
    </location>
</feature>
<dbReference type="Pfam" id="PF03455">
    <property type="entry name" value="dDENN"/>
    <property type="match status" value="1"/>
</dbReference>
<dbReference type="InterPro" id="IPR005112">
    <property type="entry name" value="dDENN_dom"/>
</dbReference>
<dbReference type="Proteomes" id="UP000551758">
    <property type="component" value="Unassembled WGS sequence"/>
</dbReference>
<dbReference type="PROSITE" id="PS50211">
    <property type="entry name" value="DENN"/>
    <property type="match status" value="1"/>
</dbReference>
<dbReference type="EMBL" id="JACDTQ010003814">
    <property type="protein sequence ID" value="KAF5912594.1"/>
    <property type="molecule type" value="Genomic_DNA"/>
</dbReference>
<dbReference type="Gene3D" id="1.20.58.900">
    <property type="match status" value="1"/>
</dbReference>
<evidence type="ECO:0000256" key="3">
    <source>
        <dbReference type="ARBA" id="ARBA00022737"/>
    </source>
</evidence>
<accession>A0A7J7EAG4</accession>
<proteinExistence type="predicted"/>
<dbReference type="InterPro" id="IPR037516">
    <property type="entry name" value="Tripartite_DENN"/>
</dbReference>
<feature type="compositionally biased region" description="Polar residues" evidence="5">
    <location>
        <begin position="363"/>
        <end position="374"/>
    </location>
</feature>
<organism evidence="8 9">
    <name type="scientific">Diceros bicornis minor</name>
    <name type="common">South-central black rhinoceros</name>
    <dbReference type="NCBI Taxonomy" id="77932"/>
    <lineage>
        <taxon>Eukaryota</taxon>
        <taxon>Metazoa</taxon>
        <taxon>Chordata</taxon>
        <taxon>Craniata</taxon>
        <taxon>Vertebrata</taxon>
        <taxon>Euteleostomi</taxon>
        <taxon>Mammalia</taxon>
        <taxon>Eutheria</taxon>
        <taxon>Laurasiatheria</taxon>
        <taxon>Perissodactyla</taxon>
        <taxon>Rhinocerotidae</taxon>
        <taxon>Diceros</taxon>
    </lineage>
</organism>
<dbReference type="PANTHER" id="PTHR46070:SF3">
    <property type="entry name" value="DENN DOMAIN-CONTAINING PROTEIN 5B"/>
    <property type="match status" value="1"/>
</dbReference>
<evidence type="ECO:0000256" key="2">
    <source>
        <dbReference type="ARBA" id="ARBA00022658"/>
    </source>
</evidence>
<keyword evidence="3" id="KW-0677">Repeat</keyword>
<protein>
    <recommendedName>
        <fullName evidence="10">DENN domain-containing protein 5B</fullName>
    </recommendedName>
</protein>
<dbReference type="GO" id="GO:0005085">
    <property type="term" value="F:guanyl-nucleotide exchange factor activity"/>
    <property type="evidence" value="ECO:0007669"/>
    <property type="project" value="UniProtKB-KW"/>
</dbReference>
<evidence type="ECO:0000256" key="1">
    <source>
        <dbReference type="ARBA" id="ARBA00004370"/>
    </source>
</evidence>
<evidence type="ECO:0000313" key="9">
    <source>
        <dbReference type="Proteomes" id="UP000551758"/>
    </source>
</evidence>
<dbReference type="InterPro" id="IPR037213">
    <property type="entry name" value="Run_dom_sf"/>
</dbReference>
<keyword evidence="2" id="KW-0344">Guanine-nucleotide releasing factor</keyword>
<feature type="domain" description="UDENN" evidence="6">
    <location>
        <begin position="1"/>
        <end position="275"/>
    </location>
</feature>
<dbReference type="AlphaFoldDB" id="A0A7J7EAG4"/>
<evidence type="ECO:0000256" key="5">
    <source>
        <dbReference type="SAM" id="MobiDB-lite"/>
    </source>
</evidence>
<comment type="subcellular location">
    <subcellularLocation>
        <location evidence="1">Membrane</location>
    </subcellularLocation>
</comment>
<dbReference type="SMART" id="SM00801">
    <property type="entry name" value="dDENN"/>
    <property type="match status" value="1"/>
</dbReference>
<dbReference type="InterPro" id="IPR001194">
    <property type="entry name" value="cDENN_dom"/>
</dbReference>
<dbReference type="Pfam" id="PF02141">
    <property type="entry name" value="DENN"/>
    <property type="match status" value="1"/>
</dbReference>
<dbReference type="GO" id="GO:0031267">
    <property type="term" value="F:small GTPase binding"/>
    <property type="evidence" value="ECO:0007669"/>
    <property type="project" value="InterPro"/>
</dbReference>
<dbReference type="InterPro" id="IPR004012">
    <property type="entry name" value="Run_dom"/>
</dbReference>
<dbReference type="PANTHER" id="PTHR46070">
    <property type="entry name" value="PINSTRIPE, ISOFORM A"/>
    <property type="match status" value="1"/>
</dbReference>
<name>A0A7J7EAG4_DICBM</name>
<evidence type="ECO:0000259" key="6">
    <source>
        <dbReference type="PROSITE" id="PS50211"/>
    </source>
</evidence>
<evidence type="ECO:0000256" key="4">
    <source>
        <dbReference type="ARBA" id="ARBA00023136"/>
    </source>
</evidence>
<comment type="caution">
    <text evidence="8">The sequence shown here is derived from an EMBL/GenBank/DDBJ whole genome shotgun (WGS) entry which is preliminary data.</text>
</comment>
<dbReference type="PROSITE" id="PS50826">
    <property type="entry name" value="RUN"/>
    <property type="match status" value="1"/>
</dbReference>
<dbReference type="InterPro" id="IPR047278">
    <property type="entry name" value="DEN5A/B"/>
</dbReference>
<dbReference type="FunFam" id="1.20.58.900:FF:000007">
    <property type="entry name" value="DENN domain-containing protein 5B"/>
    <property type="match status" value="1"/>
</dbReference>
<evidence type="ECO:0008006" key="10">
    <source>
        <dbReference type="Google" id="ProtNLM"/>
    </source>
</evidence>
<feature type="region of interest" description="Disordered" evidence="5">
    <location>
        <begin position="363"/>
        <end position="386"/>
    </location>
</feature>
<reference evidence="8 9" key="1">
    <citation type="journal article" date="2020" name="Mol. Biol. Evol.">
        <title>Interspecific Gene Flow and the Evolution of Specialization in Black and White Rhinoceros.</title>
        <authorList>
            <person name="Moodley Y."/>
            <person name="Westbury M.V."/>
            <person name="Russo I.M."/>
            <person name="Gopalakrishnan S."/>
            <person name="Rakotoarivelo A."/>
            <person name="Olsen R.A."/>
            <person name="Prost S."/>
            <person name="Tunstall T."/>
            <person name="Ryder O.A."/>
            <person name="Dalen L."/>
            <person name="Bruford M.W."/>
        </authorList>
    </citation>
    <scope>NUCLEOTIDE SEQUENCE [LARGE SCALE GENOMIC DNA]</scope>
    <source>
        <strain evidence="8">SBR-YM</strain>
        <tissue evidence="8">Skin</tissue>
    </source>
</reference>
<evidence type="ECO:0000313" key="8">
    <source>
        <dbReference type="EMBL" id="KAF5912594.1"/>
    </source>
</evidence>
<dbReference type="GO" id="GO:0016020">
    <property type="term" value="C:membrane"/>
    <property type="evidence" value="ECO:0007669"/>
    <property type="project" value="UniProtKB-SubCell"/>
</dbReference>
<dbReference type="SUPFAM" id="SSF140741">
    <property type="entry name" value="RUN domain-like"/>
    <property type="match status" value="1"/>
</dbReference>
<evidence type="ECO:0000259" key="7">
    <source>
        <dbReference type="PROSITE" id="PS50826"/>
    </source>
</evidence>
<dbReference type="Gene3D" id="3.40.50.11500">
    <property type="match status" value="1"/>
</dbReference>
<gene>
    <name evidence="8" type="ORF">HPG69_004266</name>
</gene>